<dbReference type="EMBL" id="KZ393440">
    <property type="protein sequence ID" value="PIO54698.1"/>
    <property type="molecule type" value="Genomic_DNA"/>
</dbReference>
<keyword evidence="2" id="KW-0732">Signal</keyword>
<proteinExistence type="predicted"/>
<dbReference type="AlphaFoldDB" id="A0A2G9T9Z6"/>
<feature type="chain" id="PRO_5013688352" evidence="2">
    <location>
        <begin position="17"/>
        <end position="97"/>
    </location>
</feature>
<accession>A0A2G9T9Z6</accession>
<reference evidence="3 4" key="1">
    <citation type="submission" date="2015-09" db="EMBL/GenBank/DDBJ databases">
        <title>Draft genome of the parasitic nematode Teladorsagia circumcincta isolate WARC Sus (inbred).</title>
        <authorList>
            <person name="Mitreva M."/>
        </authorList>
    </citation>
    <scope>NUCLEOTIDE SEQUENCE [LARGE SCALE GENOMIC DNA]</scope>
    <source>
        <strain evidence="3 4">S</strain>
    </source>
</reference>
<feature type="signal peptide" evidence="2">
    <location>
        <begin position="1"/>
        <end position="16"/>
    </location>
</feature>
<keyword evidence="4" id="KW-1185">Reference proteome</keyword>
<evidence type="ECO:0000313" key="4">
    <source>
        <dbReference type="Proteomes" id="UP000230423"/>
    </source>
</evidence>
<evidence type="ECO:0000256" key="2">
    <source>
        <dbReference type="SAM" id="SignalP"/>
    </source>
</evidence>
<gene>
    <name evidence="3" type="ORF">TELCIR_23932</name>
</gene>
<sequence>MKTIIAVLAIAGAVYGDVIKDQWLDLAWHNFLDRQIPPWAVNSKQGDVIKDQWLDLAWHNYLDKLTPPWTAAPPPRPPTPPMHPKQGTELRYCIKEK</sequence>
<feature type="compositionally biased region" description="Pro residues" evidence="1">
    <location>
        <begin position="70"/>
        <end position="83"/>
    </location>
</feature>
<feature type="region of interest" description="Disordered" evidence="1">
    <location>
        <begin position="69"/>
        <end position="88"/>
    </location>
</feature>
<name>A0A2G9T9Z6_TELCI</name>
<protein>
    <submittedName>
        <fullName evidence="3">Uncharacterized protein</fullName>
    </submittedName>
</protein>
<dbReference type="Proteomes" id="UP000230423">
    <property type="component" value="Unassembled WGS sequence"/>
</dbReference>
<organism evidence="3 4">
    <name type="scientific">Teladorsagia circumcincta</name>
    <name type="common">Brown stomach worm</name>
    <name type="synonym">Ostertagia circumcincta</name>
    <dbReference type="NCBI Taxonomy" id="45464"/>
    <lineage>
        <taxon>Eukaryota</taxon>
        <taxon>Metazoa</taxon>
        <taxon>Ecdysozoa</taxon>
        <taxon>Nematoda</taxon>
        <taxon>Chromadorea</taxon>
        <taxon>Rhabditida</taxon>
        <taxon>Rhabditina</taxon>
        <taxon>Rhabditomorpha</taxon>
        <taxon>Strongyloidea</taxon>
        <taxon>Trichostrongylidae</taxon>
        <taxon>Teladorsagia</taxon>
    </lineage>
</organism>
<evidence type="ECO:0000256" key="1">
    <source>
        <dbReference type="SAM" id="MobiDB-lite"/>
    </source>
</evidence>
<evidence type="ECO:0000313" key="3">
    <source>
        <dbReference type="EMBL" id="PIO54698.1"/>
    </source>
</evidence>